<accession>A0A2R6XK27</accession>
<proteinExistence type="predicted"/>
<name>A0A2R6XK27_MARPO</name>
<protein>
    <submittedName>
        <fullName evidence="1">Uncharacterized protein</fullName>
    </submittedName>
</protein>
<dbReference type="EMBL" id="KZ772683">
    <property type="protein sequence ID" value="PTQ46474.1"/>
    <property type="molecule type" value="Genomic_DNA"/>
</dbReference>
<reference evidence="1" key="2">
    <citation type="submission" date="2017-12" db="EMBL/GenBank/DDBJ databases">
        <title>WGS assembly of Marchantia polymorpha.</title>
        <authorList>
            <person name="Bowman J.L."/>
            <person name="Kohchi T."/>
            <person name="Yamato K.T."/>
            <person name="Jenkins J."/>
            <person name="Shu S."/>
            <person name="Ishizaki K."/>
            <person name="Yamaoka S."/>
            <person name="Nishihama R."/>
            <person name="Nakamura Y."/>
            <person name="Berger F."/>
            <person name="Adam C."/>
            <person name="Aki S.S."/>
            <person name="Althoff F."/>
            <person name="Araki T."/>
            <person name="Arteaga-Vazquez M.A."/>
            <person name="Balasubrmanian S."/>
            <person name="Bauer D."/>
            <person name="Boehm C.R."/>
            <person name="Briginshaw L."/>
            <person name="Caballero-Perez J."/>
            <person name="Catarino B."/>
            <person name="Chen F."/>
            <person name="Chiyoda S."/>
            <person name="Chovatia M."/>
            <person name="Davies K.M."/>
            <person name="Delmans M."/>
            <person name="Demura T."/>
            <person name="Dierschke T."/>
            <person name="Dolan L."/>
            <person name="Dorantes-Acosta A.E."/>
            <person name="Eklund D.M."/>
            <person name="Florent S.N."/>
            <person name="Flores-Sandoval E."/>
            <person name="Fujiyama A."/>
            <person name="Fukuzawa H."/>
            <person name="Galik B."/>
            <person name="Grimanelli D."/>
            <person name="Grimwood J."/>
            <person name="Grossniklaus U."/>
            <person name="Hamada T."/>
            <person name="Haseloff J."/>
            <person name="Hetherington A.J."/>
            <person name="Higo A."/>
            <person name="Hirakawa Y."/>
            <person name="Hundley H.N."/>
            <person name="Ikeda Y."/>
            <person name="Inoue K."/>
            <person name="Inoue S."/>
            <person name="Ishida S."/>
            <person name="Jia Q."/>
            <person name="Kakita M."/>
            <person name="Kanazawa T."/>
            <person name="Kawai Y."/>
            <person name="Kawashima T."/>
            <person name="Kennedy M."/>
            <person name="Kinose K."/>
            <person name="Kinoshita T."/>
            <person name="Kohara Y."/>
            <person name="Koide E."/>
            <person name="Komatsu K."/>
            <person name="Kopischke S."/>
            <person name="Kubo M."/>
            <person name="Kyozuka J."/>
            <person name="Lagercrantz U."/>
            <person name="Lin S.S."/>
            <person name="Lindquist E."/>
            <person name="Lipzen A.M."/>
            <person name="Lu C."/>
            <person name="Luna E.D."/>
            <person name="Martienssen R.A."/>
            <person name="Minamino N."/>
            <person name="Mizutani M."/>
            <person name="Mizutani M."/>
            <person name="Mochizuki N."/>
            <person name="Monte I."/>
            <person name="Mosher R."/>
            <person name="Nagasaki H."/>
            <person name="Nakagami H."/>
            <person name="Naramoto S."/>
            <person name="Nishitani K."/>
            <person name="Ohtani M."/>
            <person name="Okamoto T."/>
            <person name="Okumura M."/>
            <person name="Phillips J."/>
            <person name="Pollak B."/>
            <person name="Reinders A."/>
            <person name="Roevekamp M."/>
            <person name="Sano R."/>
            <person name="Sawa S."/>
            <person name="Schmid M.W."/>
            <person name="Shirakawa M."/>
            <person name="Solano R."/>
            <person name="Spunde A."/>
            <person name="Suetsugu N."/>
            <person name="Sugano S."/>
            <person name="Sugiyama A."/>
            <person name="Sun R."/>
            <person name="Suzuki Y."/>
            <person name="Takenaka M."/>
            <person name="Takezawa D."/>
            <person name="Tomogane H."/>
            <person name="Tsuzuki M."/>
            <person name="Ueda T."/>
            <person name="Umeda M."/>
            <person name="Ward J.M."/>
            <person name="Watanabe Y."/>
            <person name="Yazaki K."/>
            <person name="Yokoyama R."/>
            <person name="Yoshitake Y."/>
            <person name="Yotsui I."/>
            <person name="Zachgo S."/>
            <person name="Schmutz J."/>
        </authorList>
    </citation>
    <scope>NUCLEOTIDE SEQUENCE [LARGE SCALE GENOMIC DNA]</scope>
    <source>
        <strain evidence="1">Tak-1</strain>
    </source>
</reference>
<dbReference type="EMBL" id="KZ772683">
    <property type="protein sequence ID" value="PTQ46475.1"/>
    <property type="molecule type" value="Genomic_DNA"/>
</dbReference>
<organism evidence="1 2">
    <name type="scientific">Marchantia polymorpha</name>
    <name type="common">Common liverwort</name>
    <name type="synonym">Marchantia aquatica</name>
    <dbReference type="NCBI Taxonomy" id="3197"/>
    <lineage>
        <taxon>Eukaryota</taxon>
        <taxon>Viridiplantae</taxon>
        <taxon>Streptophyta</taxon>
        <taxon>Embryophyta</taxon>
        <taxon>Marchantiophyta</taxon>
        <taxon>Marchantiopsida</taxon>
        <taxon>Marchantiidae</taxon>
        <taxon>Marchantiales</taxon>
        <taxon>Marchantiaceae</taxon>
        <taxon>Marchantia</taxon>
    </lineage>
</organism>
<reference evidence="2" key="1">
    <citation type="journal article" date="2017" name="Cell">
        <title>Insights into land plant evolution garnered from the Marchantia polymorpha genome.</title>
        <authorList>
            <person name="Bowman J.L."/>
            <person name="Kohchi T."/>
            <person name="Yamato K.T."/>
            <person name="Jenkins J."/>
            <person name="Shu S."/>
            <person name="Ishizaki K."/>
            <person name="Yamaoka S."/>
            <person name="Nishihama R."/>
            <person name="Nakamura Y."/>
            <person name="Berger F."/>
            <person name="Adam C."/>
            <person name="Aki S.S."/>
            <person name="Althoff F."/>
            <person name="Araki T."/>
            <person name="Arteaga-Vazquez M.A."/>
            <person name="Balasubrmanian S."/>
            <person name="Barry K."/>
            <person name="Bauer D."/>
            <person name="Boehm C.R."/>
            <person name="Briginshaw L."/>
            <person name="Caballero-Perez J."/>
            <person name="Catarino B."/>
            <person name="Chen F."/>
            <person name="Chiyoda S."/>
            <person name="Chovatia M."/>
            <person name="Davies K.M."/>
            <person name="Delmans M."/>
            <person name="Demura T."/>
            <person name="Dierschke T."/>
            <person name="Dolan L."/>
            <person name="Dorantes-Acosta A.E."/>
            <person name="Eklund D.M."/>
            <person name="Florent S.N."/>
            <person name="Flores-Sandoval E."/>
            <person name="Fujiyama A."/>
            <person name="Fukuzawa H."/>
            <person name="Galik B."/>
            <person name="Grimanelli D."/>
            <person name="Grimwood J."/>
            <person name="Grossniklaus U."/>
            <person name="Hamada T."/>
            <person name="Haseloff J."/>
            <person name="Hetherington A.J."/>
            <person name="Higo A."/>
            <person name="Hirakawa Y."/>
            <person name="Hundley H.N."/>
            <person name="Ikeda Y."/>
            <person name="Inoue K."/>
            <person name="Inoue S.I."/>
            <person name="Ishida S."/>
            <person name="Jia Q."/>
            <person name="Kakita M."/>
            <person name="Kanazawa T."/>
            <person name="Kawai Y."/>
            <person name="Kawashima T."/>
            <person name="Kennedy M."/>
            <person name="Kinose K."/>
            <person name="Kinoshita T."/>
            <person name="Kohara Y."/>
            <person name="Koide E."/>
            <person name="Komatsu K."/>
            <person name="Kopischke S."/>
            <person name="Kubo M."/>
            <person name="Kyozuka J."/>
            <person name="Lagercrantz U."/>
            <person name="Lin S.S."/>
            <person name="Lindquist E."/>
            <person name="Lipzen A.M."/>
            <person name="Lu C.W."/>
            <person name="De Luna E."/>
            <person name="Martienssen R.A."/>
            <person name="Minamino N."/>
            <person name="Mizutani M."/>
            <person name="Mizutani M."/>
            <person name="Mochizuki N."/>
            <person name="Monte I."/>
            <person name="Mosher R."/>
            <person name="Nagasaki H."/>
            <person name="Nakagami H."/>
            <person name="Naramoto S."/>
            <person name="Nishitani K."/>
            <person name="Ohtani M."/>
            <person name="Okamoto T."/>
            <person name="Okumura M."/>
            <person name="Phillips J."/>
            <person name="Pollak B."/>
            <person name="Reinders A."/>
            <person name="Rovekamp M."/>
            <person name="Sano R."/>
            <person name="Sawa S."/>
            <person name="Schmid M.W."/>
            <person name="Shirakawa M."/>
            <person name="Solano R."/>
            <person name="Spunde A."/>
            <person name="Suetsugu N."/>
            <person name="Sugano S."/>
            <person name="Sugiyama A."/>
            <person name="Sun R."/>
            <person name="Suzuki Y."/>
            <person name="Takenaka M."/>
            <person name="Takezawa D."/>
            <person name="Tomogane H."/>
            <person name="Tsuzuki M."/>
            <person name="Ueda T."/>
            <person name="Umeda M."/>
            <person name="Ward J.M."/>
            <person name="Watanabe Y."/>
            <person name="Yazaki K."/>
            <person name="Yokoyama R."/>
            <person name="Yoshitake Y."/>
            <person name="Yotsui I."/>
            <person name="Zachgo S."/>
            <person name="Schmutz J."/>
        </authorList>
    </citation>
    <scope>NUCLEOTIDE SEQUENCE [LARGE SCALE GENOMIC DNA]</scope>
    <source>
        <strain evidence="2">Tak-1</strain>
    </source>
</reference>
<keyword evidence="2" id="KW-1185">Reference proteome</keyword>
<gene>
    <name evidence="1" type="ORF">MARPO_0011s0144</name>
</gene>
<evidence type="ECO:0000313" key="2">
    <source>
        <dbReference type="Proteomes" id="UP000244005"/>
    </source>
</evidence>
<sequence>MASCPNSLARLVQIPRSMLSLSSDSNLEVQDNARPAPRYTATYSPVHPFCGTRSAVVRLRRGLPAIEAFPVALPSWTIVGGDFMRQPQSASLFGWAACAPRHVRSEVPWLWVHRRSCATHER</sequence>
<dbReference type="AlphaFoldDB" id="A0A2R6XK27"/>
<dbReference type="Gramene" id="Mp4g11590.1">
    <property type="protein sequence ID" value="Mp4g11590.1.cds"/>
    <property type="gene ID" value="Mp4g11590"/>
</dbReference>
<evidence type="ECO:0000313" key="1">
    <source>
        <dbReference type="EMBL" id="PTQ46475.1"/>
    </source>
</evidence>
<dbReference type="Proteomes" id="UP000244005">
    <property type="component" value="Unassembled WGS sequence"/>
</dbReference>